<sequence length="159" mass="17635">MSTIAKMPGTARLWVYQATPAFPEDKAAEIKAELGQFASQWTAHNQQLQASADLLHNRFVVLVVDERQAGASGCSIDSSVRFLKSLQARYGTDLFNRMAFSYEQGGEVFTVPREEFAALYASGAIDDETIVFDTLVESLGAFEAGWRKPLGQSWHKRLV</sequence>
<dbReference type="OrthoDB" id="978691at2"/>
<dbReference type="RefSeq" id="WP_147169470.1">
    <property type="nucleotide sequence ID" value="NZ_VOOR01000075.1"/>
</dbReference>
<proteinExistence type="predicted"/>
<accession>A0A5C6RFX6</accession>
<evidence type="ECO:0008006" key="3">
    <source>
        <dbReference type="Google" id="ProtNLM"/>
    </source>
</evidence>
<evidence type="ECO:0000313" key="1">
    <source>
        <dbReference type="EMBL" id="TXB60581.1"/>
    </source>
</evidence>
<keyword evidence="2" id="KW-1185">Reference proteome</keyword>
<name>A0A5C6RFX6_9BACT</name>
<dbReference type="EMBL" id="VOOR01000075">
    <property type="protein sequence ID" value="TXB60581.1"/>
    <property type="molecule type" value="Genomic_DNA"/>
</dbReference>
<protein>
    <recommendedName>
        <fullName evidence="3">ABC transporter ATPase</fullName>
    </recommendedName>
</protein>
<reference evidence="1 2" key="1">
    <citation type="submission" date="2019-08" db="EMBL/GenBank/DDBJ databases">
        <title>Genome of Phaeodactylibacter luteus.</title>
        <authorList>
            <person name="Bowman J.P."/>
        </authorList>
    </citation>
    <scope>NUCLEOTIDE SEQUENCE [LARGE SCALE GENOMIC DNA]</scope>
    <source>
        <strain evidence="1 2">KCTC 42180</strain>
    </source>
</reference>
<dbReference type="Proteomes" id="UP000321580">
    <property type="component" value="Unassembled WGS sequence"/>
</dbReference>
<evidence type="ECO:0000313" key="2">
    <source>
        <dbReference type="Proteomes" id="UP000321580"/>
    </source>
</evidence>
<comment type="caution">
    <text evidence="1">The sequence shown here is derived from an EMBL/GenBank/DDBJ whole genome shotgun (WGS) entry which is preliminary data.</text>
</comment>
<dbReference type="AlphaFoldDB" id="A0A5C6RFX6"/>
<gene>
    <name evidence="1" type="ORF">FRY97_20375</name>
</gene>
<organism evidence="1 2">
    <name type="scientific">Phaeodactylibacter luteus</name>
    <dbReference type="NCBI Taxonomy" id="1564516"/>
    <lineage>
        <taxon>Bacteria</taxon>
        <taxon>Pseudomonadati</taxon>
        <taxon>Bacteroidota</taxon>
        <taxon>Saprospiria</taxon>
        <taxon>Saprospirales</taxon>
        <taxon>Haliscomenobacteraceae</taxon>
        <taxon>Phaeodactylibacter</taxon>
    </lineage>
</organism>